<keyword evidence="1" id="KW-1133">Transmembrane helix</keyword>
<evidence type="ECO:0000313" key="5">
    <source>
        <dbReference type="EMBL" id="BDI20078.1"/>
    </source>
</evidence>
<evidence type="ECO:0000259" key="3">
    <source>
        <dbReference type="PROSITE" id="PS50125"/>
    </source>
</evidence>
<protein>
    <submittedName>
        <fullName evidence="5">Adenylate/guanylate cyclase domain-containing protein</fullName>
    </submittedName>
</protein>
<dbReference type="InterPro" id="IPR003660">
    <property type="entry name" value="HAMP_dom"/>
</dbReference>
<dbReference type="Gene3D" id="3.30.70.1230">
    <property type="entry name" value="Nucleotide cyclase"/>
    <property type="match status" value="1"/>
</dbReference>
<keyword evidence="6" id="KW-1185">Reference proteome</keyword>
<dbReference type="InterPro" id="IPR012292">
    <property type="entry name" value="Globin/Proto"/>
</dbReference>
<dbReference type="CDD" id="cd12131">
    <property type="entry name" value="HGbI-like"/>
    <property type="match status" value="1"/>
</dbReference>
<dbReference type="Gene3D" id="3.30.450.20">
    <property type="entry name" value="PAS domain"/>
    <property type="match status" value="1"/>
</dbReference>
<dbReference type="SUPFAM" id="SSF158472">
    <property type="entry name" value="HAMP domain-like"/>
    <property type="match status" value="1"/>
</dbReference>
<dbReference type="CDD" id="cd07302">
    <property type="entry name" value="CHD"/>
    <property type="match status" value="1"/>
</dbReference>
<dbReference type="CDD" id="cd06225">
    <property type="entry name" value="HAMP"/>
    <property type="match status" value="1"/>
</dbReference>
<dbReference type="PROSITE" id="PS50125">
    <property type="entry name" value="GUANYLATE_CYCLASE_2"/>
    <property type="match status" value="1"/>
</dbReference>
<dbReference type="Gene3D" id="1.10.490.10">
    <property type="entry name" value="Globins"/>
    <property type="match status" value="1"/>
</dbReference>
<dbReference type="PROSITE" id="PS50885">
    <property type="entry name" value="HAMP"/>
    <property type="match status" value="1"/>
</dbReference>
<feature type="domain" description="Guanylate cyclase" evidence="3">
    <location>
        <begin position="471"/>
        <end position="598"/>
    </location>
</feature>
<evidence type="ECO:0000313" key="6">
    <source>
        <dbReference type="Proteomes" id="UP001055453"/>
    </source>
</evidence>
<feature type="transmembrane region" description="Helical" evidence="1">
    <location>
        <begin position="357"/>
        <end position="381"/>
    </location>
</feature>
<accession>A0ABN6QA56</accession>
<feature type="domain" description="Globin" evidence="2">
    <location>
        <begin position="646"/>
        <end position="780"/>
    </location>
</feature>
<proteinExistence type="predicted"/>
<keyword evidence="1" id="KW-0472">Membrane</keyword>
<organism evidence="5 6">
    <name type="scientific">Nostoc cf. commune SO-36</name>
    <dbReference type="NCBI Taxonomy" id="449208"/>
    <lineage>
        <taxon>Bacteria</taxon>
        <taxon>Bacillati</taxon>
        <taxon>Cyanobacteriota</taxon>
        <taxon>Cyanophyceae</taxon>
        <taxon>Nostocales</taxon>
        <taxon>Nostocaceae</taxon>
        <taxon>Nostoc</taxon>
    </lineage>
</organism>
<dbReference type="SMART" id="SM00304">
    <property type="entry name" value="HAMP"/>
    <property type="match status" value="1"/>
</dbReference>
<dbReference type="InterPro" id="IPR009050">
    <property type="entry name" value="Globin-like_sf"/>
</dbReference>
<keyword evidence="1" id="KW-0812">Transmembrane</keyword>
<dbReference type="InterPro" id="IPR000971">
    <property type="entry name" value="Globin"/>
</dbReference>
<dbReference type="Pfam" id="PF00672">
    <property type="entry name" value="HAMP"/>
    <property type="match status" value="1"/>
</dbReference>
<dbReference type="InterPro" id="IPR029787">
    <property type="entry name" value="Nucleotide_cyclase"/>
</dbReference>
<dbReference type="SUPFAM" id="SSF55073">
    <property type="entry name" value="Nucleotide cyclase"/>
    <property type="match status" value="1"/>
</dbReference>
<dbReference type="InterPro" id="IPR001054">
    <property type="entry name" value="A/G_cyclase"/>
</dbReference>
<dbReference type="SMART" id="SM00044">
    <property type="entry name" value="CYCc"/>
    <property type="match status" value="1"/>
</dbReference>
<dbReference type="Pfam" id="PF00042">
    <property type="entry name" value="Globin"/>
    <property type="match status" value="1"/>
</dbReference>
<reference evidence="5" key="1">
    <citation type="submission" date="2022-04" db="EMBL/GenBank/DDBJ databases">
        <title>Complete genome sequence of a cyanobacterium, Nostoc sp. SO-36, isolated in Antarctica.</title>
        <authorList>
            <person name="Kanesaki Y."/>
            <person name="Effendi D."/>
            <person name="Sakamoto T."/>
            <person name="Ohtani S."/>
            <person name="Awai K."/>
        </authorList>
    </citation>
    <scope>NUCLEOTIDE SEQUENCE</scope>
    <source>
        <strain evidence="5">SO-36</strain>
    </source>
</reference>
<dbReference type="PROSITE" id="PS01033">
    <property type="entry name" value="GLOBIN"/>
    <property type="match status" value="1"/>
</dbReference>
<dbReference type="PANTHER" id="PTHR45655">
    <property type="entry name" value="GUANYLATE CYCLASE SOLUBLE SUBUNIT BETA-2"/>
    <property type="match status" value="1"/>
</dbReference>
<evidence type="ECO:0000259" key="4">
    <source>
        <dbReference type="PROSITE" id="PS50885"/>
    </source>
</evidence>
<feature type="domain" description="HAMP" evidence="4">
    <location>
        <begin position="379"/>
        <end position="431"/>
    </location>
</feature>
<gene>
    <name evidence="5" type="ORF">ANSO36C_58800</name>
</gene>
<dbReference type="Proteomes" id="UP001055453">
    <property type="component" value="Chromosome"/>
</dbReference>
<sequence length="789" mass="88726">MGKRSLTQSVSNQLTSVRAAKSDEIKTYLQTLRNHLQTLCEDRMVIAAMVDFHQGFQELNQKSIPPQWKQSLQNYYEKEFFPQISEKVSGELRFSNYSPVSQAAKYLQYYYVAGNSYPSEQKAQLLDAGDGSAYSRFHAQYQPLFQNLVQSMGYSNLLLIDHNTGDIIYSIRKEPDYGTNLYTGPYRTSHLAKLVATVRQSFDPRTTQITDFEAYRPMYGSQVAFIAGPIYDGSKLVGILVVQLSVAEINRIMTSNQNWVNEGLGKSGEAYLVSSDYRMRSLSRFALTDKENKIQTVQTEGARKALAGETGIGIFKDYRGISALTAYAPLKIGDLNWAILAQMDTDEVFAPVNNLQLWLLSASTILIVMFTFLSIIIAYFVNRPIAAIKEGIQQLQAGNYDTTVNINADDEFGEIGRAFNAMIISVGEKLAEIDQKNRENEALMLNIVPFTIAQRLKQGELVIADHVKQVTILYARVVGIAELSQRLPASEIIQLLTRLFHEFDQAAERFGLERKSTIDTDYMVVCGLTIPRLDHVKRTVDFGVEMLNILHRMELGHDLALGLRIGIHTGSVTAGIIGTKKFGYNVWGESVYLVMRLYTQAELNSIVMTRAAYEWVADSYTLVQYRPMHIDNIGEVDTWILVSATRMSMSKVDLVQSSFAKVQVIADTAAELFYQRLFELSPSLRPLFKGSMEDQQRKLMSTLAIAVEGLRQPAAIITAVQELGKRHTSYGVTAEYYDVVGEALLWTLEQGLGEAFTPQVRRAWEEAYKFLSEIMKDAAAQVEHQNIGV</sequence>
<evidence type="ECO:0000256" key="1">
    <source>
        <dbReference type="SAM" id="Phobius"/>
    </source>
</evidence>
<dbReference type="Gene3D" id="6.10.340.10">
    <property type="match status" value="1"/>
</dbReference>
<name>A0ABN6QA56_NOSCO</name>
<dbReference type="SUPFAM" id="SSF46458">
    <property type="entry name" value="Globin-like"/>
    <property type="match status" value="1"/>
</dbReference>
<dbReference type="Pfam" id="PF00211">
    <property type="entry name" value="Guanylate_cyc"/>
    <property type="match status" value="1"/>
</dbReference>
<evidence type="ECO:0000259" key="2">
    <source>
        <dbReference type="PROSITE" id="PS01033"/>
    </source>
</evidence>
<dbReference type="EMBL" id="AP025732">
    <property type="protein sequence ID" value="BDI20078.1"/>
    <property type="molecule type" value="Genomic_DNA"/>
</dbReference>
<dbReference type="PANTHER" id="PTHR45655:SF13">
    <property type="entry name" value="SOLUBLE GUANYLATE CYCLASE GCY-32-RELATED"/>
    <property type="match status" value="1"/>
</dbReference>